<gene>
    <name evidence="3" type="primary">cbtB</name>
    <name evidence="3" type="ORF">OLMES_2746</name>
</gene>
<keyword evidence="4" id="KW-1185">Reference proteome</keyword>
<dbReference type="OrthoDB" id="9813304at2"/>
<evidence type="ECO:0000256" key="2">
    <source>
        <dbReference type="SAM" id="Phobius"/>
    </source>
</evidence>
<proteinExistence type="predicted"/>
<dbReference type="InterPro" id="IPR012667">
    <property type="entry name" value="CbtB_put"/>
</dbReference>
<evidence type="ECO:0000256" key="1">
    <source>
        <dbReference type="SAM" id="MobiDB-lite"/>
    </source>
</evidence>
<dbReference type="RefSeq" id="WP_087461756.1">
    <property type="nucleotide sequence ID" value="NZ_CP021425.1"/>
</dbReference>
<evidence type="ECO:0000313" key="3">
    <source>
        <dbReference type="EMBL" id="ARU56796.1"/>
    </source>
</evidence>
<dbReference type="EMBL" id="CP021425">
    <property type="protein sequence ID" value="ARU56796.1"/>
    <property type="molecule type" value="Genomic_DNA"/>
</dbReference>
<evidence type="ECO:0000313" key="4">
    <source>
        <dbReference type="Proteomes" id="UP000196027"/>
    </source>
</evidence>
<name>A0A1Y0IAL5_9GAMM</name>
<protein>
    <submittedName>
        <fullName evidence="3">Cobalt transporter subunit CbtB</fullName>
    </submittedName>
</protein>
<feature type="transmembrane region" description="Helical" evidence="2">
    <location>
        <begin position="33"/>
        <end position="52"/>
    </location>
</feature>
<keyword evidence="2" id="KW-0472">Membrane</keyword>
<accession>A0A1Y0IAL5</accession>
<feature type="region of interest" description="Disordered" evidence="1">
    <location>
        <begin position="1"/>
        <end position="26"/>
    </location>
</feature>
<dbReference type="Pfam" id="PF09489">
    <property type="entry name" value="CbtB"/>
    <property type="match status" value="1"/>
</dbReference>
<keyword evidence="2" id="KW-1133">Transmembrane helix</keyword>
<organism evidence="3 4">
    <name type="scientific">Oleiphilus messinensis</name>
    <dbReference type="NCBI Taxonomy" id="141451"/>
    <lineage>
        <taxon>Bacteria</taxon>
        <taxon>Pseudomonadati</taxon>
        <taxon>Pseudomonadota</taxon>
        <taxon>Gammaproteobacteria</taxon>
        <taxon>Oceanospirillales</taxon>
        <taxon>Oleiphilaceae</taxon>
        <taxon>Oleiphilus</taxon>
    </lineage>
</organism>
<dbReference type="NCBIfam" id="TIGR02459">
    <property type="entry name" value="CbtB"/>
    <property type="match status" value="1"/>
</dbReference>
<dbReference type="KEGG" id="ome:OLMES_2746"/>
<dbReference type="AlphaFoldDB" id="A0A1Y0IAL5"/>
<dbReference type="Proteomes" id="UP000196027">
    <property type="component" value="Chromosome"/>
</dbReference>
<sequence length="71" mass="7435">MSQIQQSARSSVVADTSEFSNASQTISSRTTQILAAGLLGLAIVFAVGLSPMDVVHNAAHDTRHAIAFPCH</sequence>
<reference evidence="3 4" key="1">
    <citation type="submission" date="2017-05" db="EMBL/GenBank/DDBJ databases">
        <title>Genomic insights into alkan degradation activity of Oleiphilus messinensis.</title>
        <authorList>
            <person name="Kozyavkin S.A."/>
            <person name="Slesarev A.I."/>
            <person name="Golyshin P.N."/>
            <person name="Korzhenkov A."/>
            <person name="Golyshina O.N."/>
            <person name="Toshchakov S.V."/>
        </authorList>
    </citation>
    <scope>NUCLEOTIDE SEQUENCE [LARGE SCALE GENOMIC DNA]</scope>
    <source>
        <strain evidence="3 4">ME102</strain>
    </source>
</reference>
<keyword evidence="2" id="KW-0812">Transmembrane</keyword>